<reference evidence="1 2" key="1">
    <citation type="journal article" date="2019" name="Commun. Biol.">
        <title>The bagworm genome reveals a unique fibroin gene that provides high tensile strength.</title>
        <authorList>
            <person name="Kono N."/>
            <person name="Nakamura H."/>
            <person name="Ohtoshi R."/>
            <person name="Tomita M."/>
            <person name="Numata K."/>
            <person name="Arakawa K."/>
        </authorList>
    </citation>
    <scope>NUCLEOTIDE SEQUENCE [LARGE SCALE GENOMIC DNA]</scope>
</reference>
<name>A0A4C1VTX3_EUMVA</name>
<gene>
    <name evidence="1" type="ORF">EVAR_25778_1</name>
</gene>
<evidence type="ECO:0000313" key="2">
    <source>
        <dbReference type="Proteomes" id="UP000299102"/>
    </source>
</evidence>
<dbReference type="EMBL" id="BGZK01000413">
    <property type="protein sequence ID" value="GBP42153.1"/>
    <property type="molecule type" value="Genomic_DNA"/>
</dbReference>
<organism evidence="1 2">
    <name type="scientific">Eumeta variegata</name>
    <name type="common">Bagworm moth</name>
    <name type="synonym">Eumeta japonica</name>
    <dbReference type="NCBI Taxonomy" id="151549"/>
    <lineage>
        <taxon>Eukaryota</taxon>
        <taxon>Metazoa</taxon>
        <taxon>Ecdysozoa</taxon>
        <taxon>Arthropoda</taxon>
        <taxon>Hexapoda</taxon>
        <taxon>Insecta</taxon>
        <taxon>Pterygota</taxon>
        <taxon>Neoptera</taxon>
        <taxon>Endopterygota</taxon>
        <taxon>Lepidoptera</taxon>
        <taxon>Glossata</taxon>
        <taxon>Ditrysia</taxon>
        <taxon>Tineoidea</taxon>
        <taxon>Psychidae</taxon>
        <taxon>Oiketicinae</taxon>
        <taxon>Eumeta</taxon>
    </lineage>
</organism>
<protein>
    <submittedName>
        <fullName evidence="1">Uncharacterized protein</fullName>
    </submittedName>
</protein>
<dbReference type="Proteomes" id="UP000299102">
    <property type="component" value="Unassembled WGS sequence"/>
</dbReference>
<sequence>MSCEIALEDMPAVTEHAKCAPHTGGTSRRTANRATHHVIQVIFIIPTPWHGKKIRPNSVNTAIYWHPLKLKSNTKRSSVDRLNHPPRFDDVPSILRKAGLAKLGESPLSFLLSW</sequence>
<accession>A0A4C1VTX3</accession>
<comment type="caution">
    <text evidence="1">The sequence shown here is derived from an EMBL/GenBank/DDBJ whole genome shotgun (WGS) entry which is preliminary data.</text>
</comment>
<proteinExistence type="predicted"/>
<evidence type="ECO:0000313" key="1">
    <source>
        <dbReference type="EMBL" id="GBP42153.1"/>
    </source>
</evidence>
<keyword evidence="2" id="KW-1185">Reference proteome</keyword>
<dbReference type="AlphaFoldDB" id="A0A4C1VTX3"/>